<name>A0A078B422_STYLE</name>
<accession>A0A078B422</accession>
<protein>
    <submittedName>
        <fullName evidence="2">Uncharacterized protein</fullName>
    </submittedName>
</protein>
<dbReference type="InParanoid" id="A0A078B422"/>
<keyword evidence="3" id="KW-1185">Reference proteome</keyword>
<proteinExistence type="predicted"/>
<dbReference type="Proteomes" id="UP000039865">
    <property type="component" value="Unassembled WGS sequence"/>
</dbReference>
<evidence type="ECO:0000313" key="3">
    <source>
        <dbReference type="Proteomes" id="UP000039865"/>
    </source>
</evidence>
<dbReference type="EMBL" id="CCKQ01017355">
    <property type="protein sequence ID" value="CDW89234.1"/>
    <property type="molecule type" value="Genomic_DNA"/>
</dbReference>
<organism evidence="2 3">
    <name type="scientific">Stylonychia lemnae</name>
    <name type="common">Ciliate</name>
    <dbReference type="NCBI Taxonomy" id="5949"/>
    <lineage>
        <taxon>Eukaryota</taxon>
        <taxon>Sar</taxon>
        <taxon>Alveolata</taxon>
        <taxon>Ciliophora</taxon>
        <taxon>Intramacronucleata</taxon>
        <taxon>Spirotrichea</taxon>
        <taxon>Stichotrichia</taxon>
        <taxon>Sporadotrichida</taxon>
        <taxon>Oxytrichidae</taxon>
        <taxon>Stylonychinae</taxon>
        <taxon>Stylonychia</taxon>
    </lineage>
</organism>
<evidence type="ECO:0000256" key="1">
    <source>
        <dbReference type="SAM" id="MobiDB-lite"/>
    </source>
</evidence>
<feature type="region of interest" description="Disordered" evidence="1">
    <location>
        <begin position="1"/>
        <end position="21"/>
    </location>
</feature>
<reference evidence="2 3" key="1">
    <citation type="submission" date="2014-06" db="EMBL/GenBank/DDBJ databases">
        <authorList>
            <person name="Swart Estienne"/>
        </authorList>
    </citation>
    <scope>NUCLEOTIDE SEQUENCE [LARGE SCALE GENOMIC DNA]</scope>
    <source>
        <strain evidence="2 3">130c</strain>
    </source>
</reference>
<evidence type="ECO:0000313" key="2">
    <source>
        <dbReference type="EMBL" id="CDW89234.1"/>
    </source>
</evidence>
<feature type="compositionally biased region" description="Polar residues" evidence="1">
    <location>
        <begin position="1"/>
        <end position="11"/>
    </location>
</feature>
<sequence length="91" mass="10270">MKTQSLKSKGSTKALPLSHQNSSVSIKLLREPVVRNMNKPLIQKNIDRKQTVIKLEALQEELAKSQTSTNNTTRTRICSARDDIKIRLPNS</sequence>
<gene>
    <name evidence="2" type="primary">Contig8442.g9002</name>
    <name evidence="2" type="ORF">STYLEM_18365</name>
</gene>
<dbReference type="AlphaFoldDB" id="A0A078B422"/>